<dbReference type="EMBL" id="QAYG01000002">
    <property type="protein sequence ID" value="PTW61429.1"/>
    <property type="molecule type" value="Genomic_DNA"/>
</dbReference>
<organism evidence="2 3">
    <name type="scientific">Breoghania corrubedonensis</name>
    <dbReference type="NCBI Taxonomy" id="665038"/>
    <lineage>
        <taxon>Bacteria</taxon>
        <taxon>Pseudomonadati</taxon>
        <taxon>Pseudomonadota</taxon>
        <taxon>Alphaproteobacteria</taxon>
        <taxon>Hyphomicrobiales</taxon>
        <taxon>Stappiaceae</taxon>
        <taxon>Breoghania</taxon>
    </lineage>
</organism>
<comment type="caution">
    <text evidence="2">The sequence shown here is derived from an EMBL/GenBank/DDBJ whole genome shotgun (WGS) entry which is preliminary data.</text>
</comment>
<feature type="region of interest" description="Disordered" evidence="1">
    <location>
        <begin position="1"/>
        <end position="62"/>
    </location>
</feature>
<keyword evidence="3" id="KW-1185">Reference proteome</keyword>
<evidence type="ECO:0000256" key="1">
    <source>
        <dbReference type="SAM" id="MobiDB-lite"/>
    </source>
</evidence>
<feature type="compositionally biased region" description="Basic and acidic residues" evidence="1">
    <location>
        <begin position="22"/>
        <end position="51"/>
    </location>
</feature>
<dbReference type="RefSeq" id="WP_107989292.1">
    <property type="nucleotide sequence ID" value="NZ_QAYG01000002.1"/>
</dbReference>
<accession>A0A2T5VCD9</accession>
<dbReference type="AlphaFoldDB" id="A0A2T5VCD9"/>
<protein>
    <submittedName>
        <fullName evidence="2">Uncharacterized protein</fullName>
    </submittedName>
</protein>
<evidence type="ECO:0000313" key="2">
    <source>
        <dbReference type="EMBL" id="PTW61429.1"/>
    </source>
</evidence>
<name>A0A2T5VCD9_9HYPH</name>
<sequence>MPVRSGGRYYADKGTGKRTRAPKAEQIEQPAEKADDTEAKAGADAPKAETRRGRKPAPNMEG</sequence>
<proteinExistence type="predicted"/>
<dbReference type="Proteomes" id="UP000244081">
    <property type="component" value="Unassembled WGS sequence"/>
</dbReference>
<gene>
    <name evidence="2" type="ORF">C8N35_102138</name>
</gene>
<reference evidence="2 3" key="1">
    <citation type="submission" date="2018-04" db="EMBL/GenBank/DDBJ databases">
        <title>Genomic Encyclopedia of Archaeal and Bacterial Type Strains, Phase II (KMG-II): from individual species to whole genera.</title>
        <authorList>
            <person name="Goeker M."/>
        </authorList>
    </citation>
    <scope>NUCLEOTIDE SEQUENCE [LARGE SCALE GENOMIC DNA]</scope>
    <source>
        <strain evidence="2 3">DSM 23382</strain>
    </source>
</reference>
<evidence type="ECO:0000313" key="3">
    <source>
        <dbReference type="Proteomes" id="UP000244081"/>
    </source>
</evidence>